<comment type="caution">
    <text evidence="1">The sequence shown here is derived from an EMBL/GenBank/DDBJ whole genome shotgun (WGS) entry which is preliminary data.</text>
</comment>
<proteinExistence type="predicted"/>
<reference evidence="1" key="1">
    <citation type="submission" date="2021-01" db="EMBL/GenBank/DDBJ databases">
        <title>Whole genome shotgun sequence of Dactylosporangium siamense NBRC 106093.</title>
        <authorList>
            <person name="Komaki H."/>
            <person name="Tamura T."/>
        </authorList>
    </citation>
    <scope>NUCLEOTIDE SEQUENCE</scope>
    <source>
        <strain evidence="1">NBRC 106093</strain>
    </source>
</reference>
<dbReference type="EMBL" id="BONQ01000081">
    <property type="protein sequence ID" value="GIG47145.1"/>
    <property type="molecule type" value="Genomic_DNA"/>
</dbReference>
<evidence type="ECO:0008006" key="3">
    <source>
        <dbReference type="Google" id="ProtNLM"/>
    </source>
</evidence>
<dbReference type="InterPro" id="IPR012964">
    <property type="entry name" value="DUF1702"/>
</dbReference>
<accession>A0A919PLS4</accession>
<dbReference type="Proteomes" id="UP000660611">
    <property type="component" value="Unassembled WGS sequence"/>
</dbReference>
<sequence>MPSTIGSLRRLALTPSLDDVSFAKRGFPVRPTDATRRLEAVPQAVVCGFEWAIDSPGLHDVQSRLDLVEPEQRGFAYEGATMAYTVRDALPGPRRHLARQLLSGPAVPYTFLTYIGIGFAMARLPRVLWPKVLPDLTGTPYFPTMSWLAVDGYGFDKAYFDTGRWVTGQQRPKPYPWQGRPDYFNRAVDQGIGRALWFIHGGQTDDVATAVAAFATSRQGDLWSGVGLAASFAGGCDAAGHAALRRHAAQHRPELALGAVFAAKARTFAGFVPAHTETAVRGFAELSVTDAAHLADQVAVGGFGAGPEPDYEAWRDRIRSRFAARSEPTRLTASPVP</sequence>
<keyword evidence="2" id="KW-1185">Reference proteome</keyword>
<dbReference type="RefSeq" id="WP_203848881.1">
    <property type="nucleotide sequence ID" value="NZ_BAAAVW010000017.1"/>
</dbReference>
<dbReference type="AlphaFoldDB" id="A0A919PLS4"/>
<name>A0A919PLS4_9ACTN</name>
<gene>
    <name evidence="1" type="ORF">Dsi01nite_051860</name>
</gene>
<protein>
    <recommendedName>
        <fullName evidence="3">DUF1702 family protein</fullName>
    </recommendedName>
</protein>
<organism evidence="1 2">
    <name type="scientific">Dactylosporangium siamense</name>
    <dbReference type="NCBI Taxonomy" id="685454"/>
    <lineage>
        <taxon>Bacteria</taxon>
        <taxon>Bacillati</taxon>
        <taxon>Actinomycetota</taxon>
        <taxon>Actinomycetes</taxon>
        <taxon>Micromonosporales</taxon>
        <taxon>Micromonosporaceae</taxon>
        <taxon>Dactylosporangium</taxon>
    </lineage>
</organism>
<evidence type="ECO:0000313" key="1">
    <source>
        <dbReference type="EMBL" id="GIG47145.1"/>
    </source>
</evidence>
<dbReference type="Pfam" id="PF08012">
    <property type="entry name" value="DUF1702"/>
    <property type="match status" value="1"/>
</dbReference>
<evidence type="ECO:0000313" key="2">
    <source>
        <dbReference type="Proteomes" id="UP000660611"/>
    </source>
</evidence>